<dbReference type="PANTHER" id="PTHR24394">
    <property type="entry name" value="ZINC FINGER PROTEIN"/>
    <property type="match status" value="1"/>
</dbReference>
<dbReference type="GO" id="GO:0005634">
    <property type="term" value="C:nucleus"/>
    <property type="evidence" value="ECO:0007669"/>
    <property type="project" value="UniProtKB-SubCell"/>
</dbReference>
<dbReference type="Gene3D" id="3.30.160.60">
    <property type="entry name" value="Classic Zinc Finger"/>
    <property type="match status" value="1"/>
</dbReference>
<feature type="domain" description="C2H2-type" evidence="12">
    <location>
        <begin position="541"/>
        <end position="569"/>
    </location>
</feature>
<keyword evidence="4 10" id="KW-0863">Zinc-finger</keyword>
<name>A0A915J0S4_ROMCU</name>
<dbReference type="SUPFAM" id="SSF57667">
    <property type="entry name" value="beta-beta-alpha zinc fingers"/>
    <property type="match status" value="1"/>
</dbReference>
<evidence type="ECO:0000256" key="7">
    <source>
        <dbReference type="ARBA" id="ARBA00023125"/>
    </source>
</evidence>
<protein>
    <submittedName>
        <fullName evidence="14">C2H2-type domain-containing protein</fullName>
    </submittedName>
</protein>
<evidence type="ECO:0000256" key="5">
    <source>
        <dbReference type="ARBA" id="ARBA00022833"/>
    </source>
</evidence>
<evidence type="ECO:0000256" key="11">
    <source>
        <dbReference type="SAM" id="MobiDB-lite"/>
    </source>
</evidence>
<keyword evidence="5" id="KW-0862">Zinc</keyword>
<evidence type="ECO:0000256" key="9">
    <source>
        <dbReference type="ARBA" id="ARBA00023242"/>
    </source>
</evidence>
<evidence type="ECO:0000259" key="12">
    <source>
        <dbReference type="PROSITE" id="PS50157"/>
    </source>
</evidence>
<evidence type="ECO:0000256" key="10">
    <source>
        <dbReference type="PROSITE-ProRule" id="PRU00042"/>
    </source>
</evidence>
<accession>A0A915J0S4</accession>
<evidence type="ECO:0000256" key="1">
    <source>
        <dbReference type="ARBA" id="ARBA00004123"/>
    </source>
</evidence>
<dbReference type="PROSITE" id="PS50157">
    <property type="entry name" value="ZINC_FINGER_C2H2_2"/>
    <property type="match status" value="1"/>
</dbReference>
<dbReference type="GO" id="GO:0003677">
    <property type="term" value="F:DNA binding"/>
    <property type="evidence" value="ECO:0007669"/>
    <property type="project" value="UniProtKB-KW"/>
</dbReference>
<dbReference type="GO" id="GO:0008270">
    <property type="term" value="F:zinc ion binding"/>
    <property type="evidence" value="ECO:0007669"/>
    <property type="project" value="UniProtKB-KW"/>
</dbReference>
<keyword evidence="3" id="KW-0677">Repeat</keyword>
<organism evidence="13 14">
    <name type="scientific">Romanomermis culicivorax</name>
    <name type="common">Nematode worm</name>
    <dbReference type="NCBI Taxonomy" id="13658"/>
    <lineage>
        <taxon>Eukaryota</taxon>
        <taxon>Metazoa</taxon>
        <taxon>Ecdysozoa</taxon>
        <taxon>Nematoda</taxon>
        <taxon>Enoplea</taxon>
        <taxon>Dorylaimia</taxon>
        <taxon>Mermithida</taxon>
        <taxon>Mermithoidea</taxon>
        <taxon>Mermithidae</taxon>
        <taxon>Romanomermis</taxon>
    </lineage>
</organism>
<keyword evidence="2" id="KW-0479">Metal-binding</keyword>
<dbReference type="InterPro" id="IPR013087">
    <property type="entry name" value="Znf_C2H2_type"/>
</dbReference>
<evidence type="ECO:0000256" key="4">
    <source>
        <dbReference type="ARBA" id="ARBA00022771"/>
    </source>
</evidence>
<dbReference type="PANTHER" id="PTHR24394:SF44">
    <property type="entry name" value="ZINC FINGER PROTEIN 271-LIKE"/>
    <property type="match status" value="1"/>
</dbReference>
<dbReference type="InterPro" id="IPR036236">
    <property type="entry name" value="Znf_C2H2_sf"/>
</dbReference>
<keyword evidence="6" id="KW-0805">Transcription regulation</keyword>
<sequence length="577" mass="64263">MDDVCTSTDNNTNGNQQELTTVICGFDCSSLAPRREEERNDLRIPAEEEEDNDDLSLPKSVEKSSSPVNVEGVENFNDSKNDDQFNENYKSDENMTLGEEDSPSSKKEKSSMHVQEVECLKEQLTFLTHQVLQLMHVLCINHCRCSSCNAFIDLAKFSQIFPSTNRLVNSVQNGLLQEQVGNHDESQSFEGEDAILEDDEDDTSIRFSFGSKGGLKSKNANQYCDTNINVEHEDRNKSLDLQEKDISDENGSPQNRPNTSLDEETSSNDNGVENFSPNDNALFNLCHSGIINSALIRNRRLIVGVDQLLPKLLAEQRDHSSSGPLTLSNGNMEKYRQEENKSPTMEAENLTCRSRRRHFSPRTMAAGFGHGSVGGESRSLASAEVSSSTNYHNHNNTNAAVAAVNDHQVLPTTAANQALNLADLLAATANDARNASSRKRRRYLEDSDQNHAALHCIDNAGERACFVNESPNSSGGSLELPKTSLETSRYLTALGPALSTGLPLVMPGPKTTTFFCTICNREFSNVYYKRHMIVHANSRPYVCDVCGKRFNERSNMMKHKQRLHESEEYQFKVSIVQ</sequence>
<feature type="compositionally biased region" description="Polar residues" evidence="11">
    <location>
        <begin position="249"/>
        <end position="260"/>
    </location>
</feature>
<keyword evidence="7" id="KW-0238">DNA-binding</keyword>
<evidence type="ECO:0000256" key="6">
    <source>
        <dbReference type="ARBA" id="ARBA00023015"/>
    </source>
</evidence>
<dbReference type="AlphaFoldDB" id="A0A915J0S4"/>
<dbReference type="FunFam" id="3.30.160.60:FF:000325">
    <property type="entry name" value="ZFP90 zinc finger protein"/>
    <property type="match status" value="1"/>
</dbReference>
<keyword evidence="13" id="KW-1185">Reference proteome</keyword>
<reference evidence="14" key="1">
    <citation type="submission" date="2022-11" db="UniProtKB">
        <authorList>
            <consortium name="WormBaseParasite"/>
        </authorList>
    </citation>
    <scope>IDENTIFICATION</scope>
</reference>
<feature type="region of interest" description="Disordered" evidence="11">
    <location>
        <begin position="242"/>
        <end position="274"/>
    </location>
</feature>
<feature type="compositionally biased region" description="Basic and acidic residues" evidence="11">
    <location>
        <begin position="77"/>
        <end position="93"/>
    </location>
</feature>
<proteinExistence type="predicted"/>
<dbReference type="GO" id="GO:0000981">
    <property type="term" value="F:DNA-binding transcription factor activity, RNA polymerase II-specific"/>
    <property type="evidence" value="ECO:0007669"/>
    <property type="project" value="TreeGrafter"/>
</dbReference>
<dbReference type="WBParaSite" id="nRc.2.0.1.t19513-RA">
    <property type="protein sequence ID" value="nRc.2.0.1.t19513-RA"/>
    <property type="gene ID" value="nRc.2.0.1.g19513"/>
</dbReference>
<evidence type="ECO:0000256" key="8">
    <source>
        <dbReference type="ARBA" id="ARBA00023163"/>
    </source>
</evidence>
<feature type="compositionally biased region" description="Basic and acidic residues" evidence="11">
    <location>
        <begin position="34"/>
        <end position="46"/>
    </location>
</feature>
<dbReference type="SMART" id="SM00355">
    <property type="entry name" value="ZnF_C2H2"/>
    <property type="match status" value="2"/>
</dbReference>
<evidence type="ECO:0000313" key="14">
    <source>
        <dbReference type="WBParaSite" id="nRc.2.0.1.t19513-RA"/>
    </source>
</evidence>
<feature type="region of interest" description="Disordered" evidence="11">
    <location>
        <begin position="34"/>
        <end position="110"/>
    </location>
</feature>
<evidence type="ECO:0000313" key="13">
    <source>
        <dbReference type="Proteomes" id="UP000887565"/>
    </source>
</evidence>
<keyword evidence="8" id="KW-0804">Transcription</keyword>
<dbReference type="PROSITE" id="PS00028">
    <property type="entry name" value="ZINC_FINGER_C2H2_1"/>
    <property type="match status" value="1"/>
</dbReference>
<dbReference type="Proteomes" id="UP000887565">
    <property type="component" value="Unplaced"/>
</dbReference>
<evidence type="ECO:0000256" key="2">
    <source>
        <dbReference type="ARBA" id="ARBA00022723"/>
    </source>
</evidence>
<comment type="subcellular location">
    <subcellularLocation>
        <location evidence="1">Nucleus</location>
    </subcellularLocation>
</comment>
<keyword evidence="9" id="KW-0539">Nucleus</keyword>
<evidence type="ECO:0000256" key="3">
    <source>
        <dbReference type="ARBA" id="ARBA00022737"/>
    </source>
</evidence>